<dbReference type="Proteomes" id="UP000827976">
    <property type="component" value="Chromosome 6"/>
</dbReference>
<gene>
    <name evidence="1" type="ORF">IHE45_06G029700</name>
</gene>
<dbReference type="EMBL" id="CM037016">
    <property type="protein sequence ID" value="KAH7678993.1"/>
    <property type="molecule type" value="Genomic_DNA"/>
</dbReference>
<comment type="caution">
    <text evidence="1">The sequence shown here is derived from an EMBL/GenBank/DDBJ whole genome shotgun (WGS) entry which is preliminary data.</text>
</comment>
<reference evidence="2" key="1">
    <citation type="journal article" date="2022" name="Nat. Commun.">
        <title>Chromosome evolution and the genetic basis of agronomically important traits in greater yam.</title>
        <authorList>
            <person name="Bredeson J.V."/>
            <person name="Lyons J.B."/>
            <person name="Oniyinde I.O."/>
            <person name="Okereke N.R."/>
            <person name="Kolade O."/>
            <person name="Nnabue I."/>
            <person name="Nwadili C.O."/>
            <person name="Hribova E."/>
            <person name="Parker M."/>
            <person name="Nwogha J."/>
            <person name="Shu S."/>
            <person name="Carlson J."/>
            <person name="Kariba R."/>
            <person name="Muthemba S."/>
            <person name="Knop K."/>
            <person name="Barton G.J."/>
            <person name="Sherwood A.V."/>
            <person name="Lopez-Montes A."/>
            <person name="Asiedu R."/>
            <person name="Jamnadass R."/>
            <person name="Muchugi A."/>
            <person name="Goodstein D."/>
            <person name="Egesi C.N."/>
            <person name="Featherston J."/>
            <person name="Asfaw A."/>
            <person name="Simpson G.G."/>
            <person name="Dolezel J."/>
            <person name="Hendre P.S."/>
            <person name="Van Deynze A."/>
            <person name="Kumar P.L."/>
            <person name="Obidiegwu J.E."/>
            <person name="Bhattacharjee R."/>
            <person name="Rokhsar D.S."/>
        </authorList>
    </citation>
    <scope>NUCLEOTIDE SEQUENCE [LARGE SCALE GENOMIC DNA]</scope>
    <source>
        <strain evidence="2">cv. TDa95/00328</strain>
    </source>
</reference>
<accession>A0ACB7VVM5</accession>
<keyword evidence="2" id="KW-1185">Reference proteome</keyword>
<evidence type="ECO:0000313" key="1">
    <source>
        <dbReference type="EMBL" id="KAH7678993.1"/>
    </source>
</evidence>
<proteinExistence type="predicted"/>
<protein>
    <submittedName>
        <fullName evidence="1">Uncharacterized protein</fullName>
    </submittedName>
</protein>
<evidence type="ECO:0000313" key="2">
    <source>
        <dbReference type="Proteomes" id="UP000827976"/>
    </source>
</evidence>
<sequence>MDGMEITQFTYFECGWKSSIASCICGDNSWSRANPYVASGWIFPLNQFYESYIFLYLWIIHTMQGVDHFKKISMMMELLLASYFWRMSKCYHTLFAFIITL</sequence>
<organism evidence="1 2">
    <name type="scientific">Dioscorea alata</name>
    <name type="common">Purple yam</name>
    <dbReference type="NCBI Taxonomy" id="55571"/>
    <lineage>
        <taxon>Eukaryota</taxon>
        <taxon>Viridiplantae</taxon>
        <taxon>Streptophyta</taxon>
        <taxon>Embryophyta</taxon>
        <taxon>Tracheophyta</taxon>
        <taxon>Spermatophyta</taxon>
        <taxon>Magnoliopsida</taxon>
        <taxon>Liliopsida</taxon>
        <taxon>Dioscoreales</taxon>
        <taxon>Dioscoreaceae</taxon>
        <taxon>Dioscorea</taxon>
    </lineage>
</organism>
<name>A0ACB7VVM5_DIOAL</name>